<reference evidence="2 3" key="1">
    <citation type="submission" date="2018-07" db="EMBL/GenBank/DDBJ databases">
        <title>Crenobacter cavernae sp. nov., isolated from a karst cave.</title>
        <authorList>
            <person name="Zhu H."/>
        </authorList>
    </citation>
    <scope>NUCLEOTIDE SEQUENCE [LARGE SCALE GENOMIC DNA]</scope>
    <source>
        <strain evidence="2 3">K1W11S-77</strain>
    </source>
</reference>
<feature type="compositionally biased region" description="Acidic residues" evidence="1">
    <location>
        <begin position="53"/>
        <end position="67"/>
    </location>
</feature>
<gene>
    <name evidence="2" type="ORF">DWG20_13655</name>
</gene>
<name>A0A345Y8Y7_9NEIS</name>
<dbReference type="KEGG" id="ccah:DWG20_13655"/>
<evidence type="ECO:0000256" key="1">
    <source>
        <dbReference type="SAM" id="MobiDB-lite"/>
    </source>
</evidence>
<sequence>MDALNYIDSLRGIATGQEGPGGLSYWSERLLTDRAEAAAWCQQHGSIDPSEAANDDYTVDAEPDLPA</sequence>
<dbReference type="OrthoDB" id="9998346at2"/>
<feature type="region of interest" description="Disordered" evidence="1">
    <location>
        <begin position="45"/>
        <end position="67"/>
    </location>
</feature>
<dbReference type="EMBL" id="CP031337">
    <property type="protein sequence ID" value="AXK40389.1"/>
    <property type="molecule type" value="Genomic_DNA"/>
</dbReference>
<proteinExistence type="predicted"/>
<protein>
    <submittedName>
        <fullName evidence="2">Uncharacterized protein</fullName>
    </submittedName>
</protein>
<dbReference type="AlphaFoldDB" id="A0A345Y8Y7"/>
<evidence type="ECO:0000313" key="2">
    <source>
        <dbReference type="EMBL" id="AXK40389.1"/>
    </source>
</evidence>
<dbReference type="Proteomes" id="UP000254537">
    <property type="component" value="Chromosome"/>
</dbReference>
<organism evidence="2 3">
    <name type="scientific">Crenobacter cavernae</name>
    <dbReference type="NCBI Taxonomy" id="2290923"/>
    <lineage>
        <taxon>Bacteria</taxon>
        <taxon>Pseudomonadati</taxon>
        <taxon>Pseudomonadota</taxon>
        <taxon>Betaproteobacteria</taxon>
        <taxon>Neisseriales</taxon>
        <taxon>Neisseriaceae</taxon>
        <taxon>Crenobacter</taxon>
    </lineage>
</organism>
<accession>A0A345Y8Y7</accession>
<evidence type="ECO:0000313" key="3">
    <source>
        <dbReference type="Proteomes" id="UP000254537"/>
    </source>
</evidence>
<dbReference type="RefSeq" id="WP_115434316.1">
    <property type="nucleotide sequence ID" value="NZ_CP031337.1"/>
</dbReference>